<dbReference type="EMBL" id="FQVN01000009">
    <property type="protein sequence ID" value="SHG44932.1"/>
    <property type="molecule type" value="Genomic_DNA"/>
</dbReference>
<proteinExistence type="predicted"/>
<organism evidence="2 3">
    <name type="scientific">Streptoalloteichus hindustanus</name>
    <dbReference type="NCBI Taxonomy" id="2017"/>
    <lineage>
        <taxon>Bacteria</taxon>
        <taxon>Bacillati</taxon>
        <taxon>Actinomycetota</taxon>
        <taxon>Actinomycetes</taxon>
        <taxon>Pseudonocardiales</taxon>
        <taxon>Pseudonocardiaceae</taxon>
        <taxon>Streptoalloteichus</taxon>
    </lineage>
</organism>
<dbReference type="AlphaFoldDB" id="A0A1M5JWF4"/>
<evidence type="ECO:0000256" key="1">
    <source>
        <dbReference type="SAM" id="MobiDB-lite"/>
    </source>
</evidence>
<name>A0A1M5JWF4_STRHI</name>
<dbReference type="Proteomes" id="UP000184501">
    <property type="component" value="Unassembled WGS sequence"/>
</dbReference>
<feature type="region of interest" description="Disordered" evidence="1">
    <location>
        <begin position="1"/>
        <end position="21"/>
    </location>
</feature>
<keyword evidence="3" id="KW-1185">Reference proteome</keyword>
<sequence length="88" mass="9654">MPRNAGTVTDRDRTTGRGHGSLERVTVNLTPRSSKALEQTVALTGDSKTDTINRALQVYAFLEELMQSGGSVHVRQSPDGELQLLRIF</sequence>
<gene>
    <name evidence="2" type="ORF">SAMN05444320_10960</name>
</gene>
<accession>A0A1M5JWF4</accession>
<evidence type="ECO:0000313" key="3">
    <source>
        <dbReference type="Proteomes" id="UP000184501"/>
    </source>
</evidence>
<protein>
    <submittedName>
        <fullName evidence="2">Uncharacterized protein</fullName>
    </submittedName>
</protein>
<reference evidence="2 3" key="1">
    <citation type="submission" date="2016-11" db="EMBL/GenBank/DDBJ databases">
        <authorList>
            <person name="Jaros S."/>
            <person name="Januszkiewicz K."/>
            <person name="Wedrychowicz H."/>
        </authorList>
    </citation>
    <scope>NUCLEOTIDE SEQUENCE [LARGE SCALE GENOMIC DNA]</scope>
    <source>
        <strain evidence="2 3">DSM 44523</strain>
    </source>
</reference>
<evidence type="ECO:0000313" key="2">
    <source>
        <dbReference type="EMBL" id="SHG44932.1"/>
    </source>
</evidence>